<dbReference type="PANTHER" id="PTHR33219">
    <property type="entry name" value="YLMG HOMOLOG PROTEIN 2, CHLOROPLASTIC"/>
    <property type="match status" value="1"/>
</dbReference>
<proteinExistence type="inferred from homology"/>
<reference evidence="3" key="1">
    <citation type="submission" date="2021-02" db="EMBL/GenBank/DDBJ databases">
        <title>The CRISPR/cas machinery reduction and long-range gene transfer in the hot spring cyanobacterium Synechococcus.</title>
        <authorList>
            <person name="Dvorak P."/>
            <person name="Jahodarova E."/>
            <person name="Hasler P."/>
            <person name="Poulickova A."/>
        </authorList>
    </citation>
    <scope>NUCLEOTIDE SEQUENCE</scope>
    <source>
        <strain evidence="3">Rupite</strain>
    </source>
</reference>
<dbReference type="PANTHER" id="PTHR33219:SF14">
    <property type="entry name" value="PROTEIN COFACTOR ASSEMBLY OF COMPLEX C SUBUNIT B CCB3, CHLOROPLASTIC-RELATED"/>
    <property type="match status" value="1"/>
</dbReference>
<evidence type="ECO:0000256" key="2">
    <source>
        <dbReference type="SAM" id="Phobius"/>
    </source>
</evidence>
<feature type="transmembrane region" description="Helical" evidence="2">
    <location>
        <begin position="6"/>
        <end position="27"/>
    </location>
</feature>
<evidence type="ECO:0000313" key="3">
    <source>
        <dbReference type="EMBL" id="MCJ2541646.1"/>
    </source>
</evidence>
<dbReference type="EMBL" id="JAFIRA010000002">
    <property type="protein sequence ID" value="MCJ2541646.1"/>
    <property type="molecule type" value="Genomic_DNA"/>
</dbReference>
<keyword evidence="2" id="KW-1133">Transmembrane helix</keyword>
<keyword evidence="2" id="KW-0472">Membrane</keyword>
<evidence type="ECO:0000313" key="4">
    <source>
        <dbReference type="Proteomes" id="UP000830835"/>
    </source>
</evidence>
<protein>
    <submittedName>
        <fullName evidence="3">YggT family protein</fullName>
    </submittedName>
</protein>
<sequence length="94" mass="10628">MLPIITSWVLSPLLAIYTLLFVLRIFLSWYPQLDTSRLPYSWVIGATEFLLRPTRKLIPPLGGVDMAPVVWVGLVTLLREILLGQQGLLTMALH</sequence>
<accession>A0ABT0C7B5</accession>
<keyword evidence="4" id="KW-1185">Reference proteome</keyword>
<dbReference type="Pfam" id="PF02325">
    <property type="entry name" value="CCB3_YggT"/>
    <property type="match status" value="1"/>
</dbReference>
<evidence type="ECO:0000256" key="1">
    <source>
        <dbReference type="ARBA" id="ARBA00010894"/>
    </source>
</evidence>
<dbReference type="InterPro" id="IPR003425">
    <property type="entry name" value="CCB3/YggT"/>
</dbReference>
<comment type="similarity">
    <text evidence="1">Belongs to the YggT family.</text>
</comment>
<keyword evidence="2" id="KW-0812">Transmembrane</keyword>
<name>A0ABT0C7B5_THEVL</name>
<organism evidence="3 4">
    <name type="scientific">Thermostichus vulcanus str. 'Rupite'</name>
    <dbReference type="NCBI Taxonomy" id="2813851"/>
    <lineage>
        <taxon>Bacteria</taxon>
        <taxon>Bacillati</taxon>
        <taxon>Cyanobacteriota</taxon>
        <taxon>Cyanophyceae</taxon>
        <taxon>Thermostichales</taxon>
        <taxon>Thermostichaceae</taxon>
        <taxon>Thermostichus</taxon>
    </lineage>
</organism>
<dbReference type="RefSeq" id="WP_244348766.1">
    <property type="nucleotide sequence ID" value="NZ_JAFIRA010000002.1"/>
</dbReference>
<comment type="caution">
    <text evidence="3">The sequence shown here is derived from an EMBL/GenBank/DDBJ whole genome shotgun (WGS) entry which is preliminary data.</text>
</comment>
<dbReference type="Proteomes" id="UP000830835">
    <property type="component" value="Unassembled WGS sequence"/>
</dbReference>
<gene>
    <name evidence="3" type="ORF">JX360_01790</name>
</gene>